<evidence type="ECO:0000256" key="1">
    <source>
        <dbReference type="SAM" id="MobiDB-lite"/>
    </source>
</evidence>
<comment type="caution">
    <text evidence="2">The sequence shown here is derived from an EMBL/GenBank/DDBJ whole genome shotgun (WGS) entry which is preliminary data.</text>
</comment>
<dbReference type="EMBL" id="JAPWDV010000001">
    <property type="protein sequence ID" value="KAJ6222288.1"/>
    <property type="molecule type" value="Genomic_DNA"/>
</dbReference>
<name>A0A9Q0M9M2_BLOTA</name>
<organism evidence="2 3">
    <name type="scientific">Blomia tropicalis</name>
    <name type="common">Mite</name>
    <dbReference type="NCBI Taxonomy" id="40697"/>
    <lineage>
        <taxon>Eukaryota</taxon>
        <taxon>Metazoa</taxon>
        <taxon>Ecdysozoa</taxon>
        <taxon>Arthropoda</taxon>
        <taxon>Chelicerata</taxon>
        <taxon>Arachnida</taxon>
        <taxon>Acari</taxon>
        <taxon>Acariformes</taxon>
        <taxon>Sarcoptiformes</taxon>
        <taxon>Astigmata</taxon>
        <taxon>Glycyphagoidea</taxon>
        <taxon>Echimyopodidae</taxon>
        <taxon>Blomia</taxon>
    </lineage>
</organism>
<reference evidence="2" key="1">
    <citation type="submission" date="2022-12" db="EMBL/GenBank/DDBJ databases">
        <title>Genome assemblies of Blomia tropicalis.</title>
        <authorList>
            <person name="Cui Y."/>
        </authorList>
    </citation>
    <scope>NUCLEOTIDE SEQUENCE</scope>
    <source>
        <tissue evidence="2">Adult mites</tissue>
    </source>
</reference>
<proteinExistence type="predicted"/>
<feature type="region of interest" description="Disordered" evidence="1">
    <location>
        <begin position="1"/>
        <end position="27"/>
    </location>
</feature>
<dbReference type="AlphaFoldDB" id="A0A9Q0M9M2"/>
<evidence type="ECO:0000313" key="3">
    <source>
        <dbReference type="Proteomes" id="UP001142055"/>
    </source>
</evidence>
<sequence>MIRRSSSSSTSKRGPKTKTTSTSTTNTTTTVISSINAKNQQIGKSTLSTMVSKNGKRHVRIVKTSSSMSKCNLLEKEMSRTSKDMVNSIGKQTACTAKINDTERAKVIDSVCQFRVKLLDTIKKHIVPKRQEKQQQQSTMMMVKQNESILNQKTIG</sequence>
<protein>
    <submittedName>
        <fullName evidence="2">Uncharacterized protein</fullName>
    </submittedName>
</protein>
<keyword evidence="3" id="KW-1185">Reference proteome</keyword>
<evidence type="ECO:0000313" key="2">
    <source>
        <dbReference type="EMBL" id="KAJ6222288.1"/>
    </source>
</evidence>
<accession>A0A9Q0M9M2</accession>
<gene>
    <name evidence="2" type="ORF">RDWZM_000833</name>
</gene>
<dbReference type="Proteomes" id="UP001142055">
    <property type="component" value="Chromosome 1"/>
</dbReference>